<dbReference type="EMBL" id="SRLO01000228">
    <property type="protein sequence ID" value="TNN65901.1"/>
    <property type="molecule type" value="Genomic_DNA"/>
</dbReference>
<feature type="compositionally biased region" description="Polar residues" evidence="1">
    <location>
        <begin position="55"/>
        <end position="64"/>
    </location>
</feature>
<feature type="compositionally biased region" description="Polar residues" evidence="1">
    <location>
        <begin position="14"/>
        <end position="29"/>
    </location>
</feature>
<keyword evidence="3" id="KW-1185">Reference proteome</keyword>
<dbReference type="Proteomes" id="UP000314294">
    <property type="component" value="Unassembled WGS sequence"/>
</dbReference>
<comment type="caution">
    <text evidence="2">The sequence shown here is derived from an EMBL/GenBank/DDBJ whole genome shotgun (WGS) entry which is preliminary data.</text>
</comment>
<evidence type="ECO:0000313" key="2">
    <source>
        <dbReference type="EMBL" id="TNN65901.1"/>
    </source>
</evidence>
<reference evidence="2 3" key="1">
    <citation type="submission" date="2019-03" db="EMBL/GenBank/DDBJ databases">
        <title>First draft genome of Liparis tanakae, snailfish: a comprehensive survey of snailfish specific genes.</title>
        <authorList>
            <person name="Kim W."/>
            <person name="Song I."/>
            <person name="Jeong J.-H."/>
            <person name="Kim D."/>
            <person name="Kim S."/>
            <person name="Ryu S."/>
            <person name="Song J.Y."/>
            <person name="Lee S.K."/>
        </authorList>
    </citation>
    <scope>NUCLEOTIDE SEQUENCE [LARGE SCALE GENOMIC DNA]</scope>
    <source>
        <tissue evidence="2">Muscle</tissue>
    </source>
</reference>
<protein>
    <submittedName>
        <fullName evidence="2">Uncharacterized protein</fullName>
    </submittedName>
</protein>
<accession>A0A4Z2HJX5</accession>
<evidence type="ECO:0000256" key="1">
    <source>
        <dbReference type="SAM" id="MobiDB-lite"/>
    </source>
</evidence>
<feature type="compositionally biased region" description="Basic and acidic residues" evidence="1">
    <location>
        <begin position="1"/>
        <end position="11"/>
    </location>
</feature>
<feature type="region of interest" description="Disordered" evidence="1">
    <location>
        <begin position="1"/>
        <end position="64"/>
    </location>
</feature>
<dbReference type="AlphaFoldDB" id="A0A4Z2HJX5"/>
<name>A0A4Z2HJX5_9TELE</name>
<proteinExistence type="predicted"/>
<organism evidence="2 3">
    <name type="scientific">Liparis tanakae</name>
    <name type="common">Tanaka's snailfish</name>
    <dbReference type="NCBI Taxonomy" id="230148"/>
    <lineage>
        <taxon>Eukaryota</taxon>
        <taxon>Metazoa</taxon>
        <taxon>Chordata</taxon>
        <taxon>Craniata</taxon>
        <taxon>Vertebrata</taxon>
        <taxon>Euteleostomi</taxon>
        <taxon>Actinopterygii</taxon>
        <taxon>Neopterygii</taxon>
        <taxon>Teleostei</taxon>
        <taxon>Neoteleostei</taxon>
        <taxon>Acanthomorphata</taxon>
        <taxon>Eupercaria</taxon>
        <taxon>Perciformes</taxon>
        <taxon>Cottioidei</taxon>
        <taxon>Cottales</taxon>
        <taxon>Liparidae</taxon>
        <taxon>Liparis</taxon>
    </lineage>
</organism>
<evidence type="ECO:0000313" key="3">
    <source>
        <dbReference type="Proteomes" id="UP000314294"/>
    </source>
</evidence>
<gene>
    <name evidence="2" type="ORF">EYF80_023901</name>
</gene>
<sequence>MESLETSRVEEWAESQQGSGTADENQPDQMRTIARPDENQPDQIRTIAKSDENQPDQMRTSQTR</sequence>